<keyword evidence="1" id="KW-0472">Membrane</keyword>
<accession>A0A060BD78</accession>
<reference evidence="2" key="1">
    <citation type="journal article" date="2014" name="Mitochondrial DNA">
        <title>Complete mitochondrial genome of the birch catkin bug Kleidocerys resedae resedae, as the first representative from the family Lygaeidae (Hemiptera: Heteroptera: Lygaeoidea).</title>
        <authorList>
            <person name="Li T."/>
            <person name="Yi W."/>
            <person name="Zhang H."/>
            <person name="Xie Q."/>
            <person name="Bu W."/>
        </authorList>
    </citation>
    <scope>NUCLEOTIDE SEQUENCE</scope>
</reference>
<keyword evidence="2" id="KW-0496">Mitochondrion</keyword>
<organism evidence="2">
    <name type="scientific">Kleidocerys resedae resedae</name>
    <dbReference type="NCBI Taxonomy" id="1503485"/>
    <lineage>
        <taxon>Eukaryota</taxon>
        <taxon>Metazoa</taxon>
        <taxon>Ecdysozoa</taxon>
        <taxon>Arthropoda</taxon>
        <taxon>Hexapoda</taxon>
        <taxon>Insecta</taxon>
        <taxon>Pterygota</taxon>
        <taxon>Neoptera</taxon>
        <taxon>Paraneoptera</taxon>
        <taxon>Hemiptera</taxon>
        <taxon>Heteroptera</taxon>
        <taxon>Panheteroptera</taxon>
        <taxon>Pentatomomorpha</taxon>
        <taxon>Lygaeoidea</taxon>
        <taxon>Lygaeidae</taxon>
        <taxon>Ischnorhynchinae</taxon>
        <taxon>Kleidocerys</taxon>
    </lineage>
</organism>
<protein>
    <submittedName>
        <fullName evidence="2">NADH dehydrogenase subunit 6</fullName>
    </submittedName>
</protein>
<feature type="transmembrane region" description="Helical" evidence="1">
    <location>
        <begin position="120"/>
        <end position="139"/>
    </location>
</feature>
<gene>
    <name evidence="2" type="primary">ND6</name>
</gene>
<proteinExistence type="predicted"/>
<name>A0A060BD78_9HEMI</name>
<evidence type="ECO:0000256" key="1">
    <source>
        <dbReference type="SAM" id="Phobius"/>
    </source>
</evidence>
<geneLocation type="mitochondrion" evidence="2"/>
<keyword evidence="1" id="KW-0812">Transmembrane</keyword>
<dbReference type="EMBL" id="KJ584365">
    <property type="protein sequence ID" value="AIA77388.1"/>
    <property type="molecule type" value="Genomic_DNA"/>
</dbReference>
<keyword evidence="1" id="KW-1133">Transmembrane helix</keyword>
<feature type="transmembrane region" description="Helical" evidence="1">
    <location>
        <begin position="46"/>
        <end position="67"/>
    </location>
</feature>
<sequence>MNMTMAMMLSIMFMLSNHPMMMSLIIIMQTINISMMTGMSLGSFWFSYIIMIIMLSGMLVLLIYMASIASNEKIIITTKQMITILLMFIINNKIEQNEIPSIKNMNLMLNNMFNSTTNTMIIMMVFYLLMTMIIISKIVNIHEGPLRIKN</sequence>
<evidence type="ECO:0000313" key="2">
    <source>
        <dbReference type="EMBL" id="AIA77388.1"/>
    </source>
</evidence>
<dbReference type="AlphaFoldDB" id="A0A060BD78"/>